<dbReference type="RefSeq" id="WP_069779518.1">
    <property type="nucleotide sequence ID" value="NZ_CP017248.1"/>
</dbReference>
<sequence length="422" mass="44738">MSRRAVITGIGVRAPGGSGTKEFWDLLTAGRTATRLIDFFDPAPFRSQVAATVDFDPATEGLTARQVRRMDRATQFAVACAREAVADSGLELGALDPFRLGVVLGSAVASATSLENEYVVLSDSGREWVVDPAYASPHMFDYLTPGAMAAEVAWDAGAQGPVTLISDGCTSGLDSVGLAAQLIREGSADVMVTGASDTPVTPIVVACFDAIKATTPRNDDPEHASRPFDASRNGFVLAEGAAMFVLEEYETARARGARIYAEVTGYATRCNAYHMTGLRKDGREMAEAIRVALDESRIDPTAVDYINAHGSGTKQNDRHETAAFKRSLGEHAYRIPVSSIKSMVGHSLGAIGSIEIAACALAIEHDVVPPTANLHQSDPECDLDYVPLTARDHRVDTALTVGSGFGGFQSAMVLRRPEGATT</sequence>
<keyword evidence="7" id="KW-1185">Reference proteome</keyword>
<evidence type="ECO:0000313" key="6">
    <source>
        <dbReference type="EMBL" id="AOR32933.1"/>
    </source>
</evidence>
<dbReference type="InterPro" id="IPR014030">
    <property type="entry name" value="Ketoacyl_synth_N"/>
</dbReference>
<dbReference type="PANTHER" id="PTHR11712:SF336">
    <property type="entry name" value="3-OXOACYL-[ACYL-CARRIER-PROTEIN] SYNTHASE, MITOCHONDRIAL"/>
    <property type="match status" value="1"/>
</dbReference>
<dbReference type="KEGG" id="spun:BFF78_19350"/>
<dbReference type="SUPFAM" id="SSF53901">
    <property type="entry name" value="Thiolase-like"/>
    <property type="match status" value="1"/>
</dbReference>
<dbReference type="EMBL" id="CP017248">
    <property type="protein sequence ID" value="AOR32933.1"/>
    <property type="molecule type" value="Genomic_DNA"/>
</dbReference>
<gene>
    <name evidence="6" type="ORF">BFF78_19350</name>
</gene>
<dbReference type="InterPro" id="IPR020841">
    <property type="entry name" value="PKS_Beta-ketoAc_synthase_dom"/>
</dbReference>
<dbReference type="Gene3D" id="3.40.47.10">
    <property type="match status" value="2"/>
</dbReference>
<reference evidence="7" key="1">
    <citation type="submission" date="2016-09" db="EMBL/GenBank/DDBJ databases">
        <title>Streptomyces puniciscabiei strain:TW1S1 Genome sequencing and assembly.</title>
        <authorList>
            <person name="Kim M.-K."/>
            <person name="Kim S.B."/>
        </authorList>
    </citation>
    <scope>NUCLEOTIDE SEQUENCE [LARGE SCALE GENOMIC DNA]</scope>
    <source>
        <strain evidence="7">TW1S1</strain>
    </source>
</reference>
<evidence type="ECO:0000256" key="4">
    <source>
        <dbReference type="RuleBase" id="RU003694"/>
    </source>
</evidence>
<evidence type="ECO:0000256" key="3">
    <source>
        <dbReference type="ARBA" id="ARBA00023315"/>
    </source>
</evidence>
<dbReference type="SMART" id="SM00825">
    <property type="entry name" value="PKS_KS"/>
    <property type="match status" value="1"/>
</dbReference>
<dbReference type="InterPro" id="IPR018201">
    <property type="entry name" value="Ketoacyl_synth_AS"/>
</dbReference>
<dbReference type="InterPro" id="IPR014031">
    <property type="entry name" value="Ketoacyl_synth_C"/>
</dbReference>
<dbReference type="PANTHER" id="PTHR11712">
    <property type="entry name" value="POLYKETIDE SYNTHASE-RELATED"/>
    <property type="match status" value="1"/>
</dbReference>
<dbReference type="GO" id="GO:0030497">
    <property type="term" value="P:fatty acid elongation"/>
    <property type="evidence" value="ECO:0007669"/>
    <property type="project" value="UniProtKB-ARBA"/>
</dbReference>
<dbReference type="GO" id="GO:0004315">
    <property type="term" value="F:3-oxoacyl-[acyl-carrier-protein] synthase activity"/>
    <property type="evidence" value="ECO:0007669"/>
    <property type="project" value="InterPro"/>
</dbReference>
<evidence type="ECO:0000256" key="2">
    <source>
        <dbReference type="ARBA" id="ARBA00022679"/>
    </source>
</evidence>
<evidence type="ECO:0000259" key="5">
    <source>
        <dbReference type="PROSITE" id="PS52004"/>
    </source>
</evidence>
<keyword evidence="3" id="KW-0012">Acyltransferase</keyword>
<dbReference type="Pfam" id="PF00109">
    <property type="entry name" value="ketoacyl-synt"/>
    <property type="match status" value="1"/>
</dbReference>
<dbReference type="InterPro" id="IPR016039">
    <property type="entry name" value="Thiolase-like"/>
</dbReference>
<feature type="domain" description="Ketosynthase family 3 (KS3)" evidence="5">
    <location>
        <begin position="2"/>
        <end position="416"/>
    </location>
</feature>
<dbReference type="AlphaFoldDB" id="A0A1D7YBD0"/>
<dbReference type="Pfam" id="PF02801">
    <property type="entry name" value="Ketoacyl-synt_C"/>
    <property type="match status" value="1"/>
</dbReference>
<accession>A0A1D7YBD0</accession>
<dbReference type="GO" id="GO:0005829">
    <property type="term" value="C:cytosol"/>
    <property type="evidence" value="ECO:0007669"/>
    <property type="project" value="TreeGrafter"/>
</dbReference>
<comment type="similarity">
    <text evidence="1 4">Belongs to the thiolase-like superfamily. Beta-ketoacyl-ACP synthases family.</text>
</comment>
<evidence type="ECO:0000313" key="7">
    <source>
        <dbReference type="Proteomes" id="UP000094960"/>
    </source>
</evidence>
<dbReference type="PROSITE" id="PS52004">
    <property type="entry name" value="KS3_2"/>
    <property type="match status" value="1"/>
</dbReference>
<dbReference type="CDD" id="cd00834">
    <property type="entry name" value="KAS_I_II"/>
    <property type="match status" value="1"/>
</dbReference>
<dbReference type="FunFam" id="3.40.47.10:FF:000018">
    <property type="entry name" value="3-oxoacyl-[acyl-carrier-protein] synthase 2"/>
    <property type="match status" value="1"/>
</dbReference>
<name>A0A1D7YBD0_9ACTN</name>
<dbReference type="Proteomes" id="UP000094960">
    <property type="component" value="Chromosome"/>
</dbReference>
<keyword evidence="2 4" id="KW-0808">Transferase</keyword>
<evidence type="ECO:0000256" key="1">
    <source>
        <dbReference type="ARBA" id="ARBA00008467"/>
    </source>
</evidence>
<dbReference type="InterPro" id="IPR000794">
    <property type="entry name" value="Beta-ketoacyl_synthase"/>
</dbReference>
<organism evidence="6 7">
    <name type="scientific">Streptomyces fodineus</name>
    <dbReference type="NCBI Taxonomy" id="1904616"/>
    <lineage>
        <taxon>Bacteria</taxon>
        <taxon>Bacillati</taxon>
        <taxon>Actinomycetota</taxon>
        <taxon>Actinomycetes</taxon>
        <taxon>Kitasatosporales</taxon>
        <taxon>Streptomycetaceae</taxon>
        <taxon>Streptomyces</taxon>
    </lineage>
</organism>
<dbReference type="PROSITE" id="PS00606">
    <property type="entry name" value="KS3_1"/>
    <property type="match status" value="1"/>
</dbReference>
<protein>
    <submittedName>
        <fullName evidence="6">Beta-ACP synthase</fullName>
    </submittedName>
</protein>
<proteinExistence type="inferred from homology"/>
<dbReference type="FunFam" id="3.40.47.10:FF:000029">
    <property type="entry name" value="3-oxoacyl-[acyl-carrier-protein] synthase 1"/>
    <property type="match status" value="1"/>
</dbReference>
<dbReference type="NCBIfam" id="NF005589">
    <property type="entry name" value="PRK07314.1"/>
    <property type="match status" value="1"/>
</dbReference>